<dbReference type="Proteomes" id="UP000510934">
    <property type="component" value="Chromosome"/>
</dbReference>
<protein>
    <submittedName>
        <fullName evidence="1">RHS repeat-associated core domain-containing protein</fullName>
    </submittedName>
</protein>
<evidence type="ECO:0000313" key="1">
    <source>
        <dbReference type="EMBL" id="QLJ14100.1"/>
    </source>
</evidence>
<dbReference type="InterPro" id="IPR022385">
    <property type="entry name" value="Rhs_assc_core"/>
</dbReference>
<gene>
    <name evidence="1" type="ORF">H0H12_27400</name>
</gene>
<sequence>MTLMPAVVNGYSPYGYRTHRGACVLAFNGERRDPFTGCYHLGNGYRAYNPALMRFQAQDSFSPFGAGGLNGYAYCAGDPVNRVDSSGHSFDVGGLLLRGLGMLSNGATIAYNFLGPTPETWIGLNATRVSTFGSILSLGSSAALYAGVPSAIFGANVGTAISAAATLTRAINAAIGPGSRPLNQIKTNWNLMTGGLSEAPMPHEFVLEVVTPTGRPPVTPSNQNVVYDINGRIRLRGIAGASPPSQALDIRRPRSQSQ</sequence>
<dbReference type="NCBIfam" id="TIGR03696">
    <property type="entry name" value="Rhs_assc_core"/>
    <property type="match status" value="1"/>
</dbReference>
<name>A0A7D6A125_PSEPU</name>
<dbReference type="RefSeq" id="WP_180688974.1">
    <property type="nucleotide sequence ID" value="NZ_CP059052.1"/>
</dbReference>
<reference evidence="1 2" key="1">
    <citation type="journal article" date="2009" name="Mikrobiologiia">
        <title>[Phenanthren biodegradation and interaction of Pseudomonas putida BS3701 and Burkholderia sp.BS3702 in plant rhizosphere].</title>
        <authorList>
            <person name="Ovchinnikova A.A."/>
            <person name="Vetrova A.A."/>
            <person name="Filonov A.E."/>
            <person name="Boronin A.M."/>
        </authorList>
    </citation>
    <scope>NUCLEOTIDE SEQUENCE [LARGE SCALE GENOMIC DNA]</scope>
    <source>
        <strain evidence="1 2">BS3701</strain>
    </source>
</reference>
<dbReference type="EMBL" id="CP059052">
    <property type="protein sequence ID" value="QLJ14100.1"/>
    <property type="molecule type" value="Genomic_DNA"/>
</dbReference>
<proteinExistence type="predicted"/>
<dbReference type="SUPFAM" id="SSF56399">
    <property type="entry name" value="ADP-ribosylation"/>
    <property type="match status" value="1"/>
</dbReference>
<evidence type="ECO:0000313" key="2">
    <source>
        <dbReference type="Proteomes" id="UP000510934"/>
    </source>
</evidence>
<dbReference type="Gene3D" id="2.180.10.10">
    <property type="entry name" value="RHS repeat-associated core"/>
    <property type="match status" value="1"/>
</dbReference>
<dbReference type="AlphaFoldDB" id="A0A7D6A125"/>
<accession>A0A7D6A125</accession>
<organism evidence="1 2">
    <name type="scientific">Pseudomonas putida</name>
    <name type="common">Arthrobacter siderocapsulatus</name>
    <dbReference type="NCBI Taxonomy" id="303"/>
    <lineage>
        <taxon>Bacteria</taxon>
        <taxon>Pseudomonadati</taxon>
        <taxon>Pseudomonadota</taxon>
        <taxon>Gammaproteobacteria</taxon>
        <taxon>Pseudomonadales</taxon>
        <taxon>Pseudomonadaceae</taxon>
        <taxon>Pseudomonas</taxon>
    </lineage>
</organism>